<keyword evidence="11" id="KW-1185">Reference proteome</keyword>
<keyword evidence="5 8" id="KW-0460">Magnesium</keyword>
<feature type="binding site" evidence="8">
    <location>
        <begin position="13"/>
        <end position="15"/>
    </location>
    <ligand>
        <name>GTP</name>
        <dbReference type="ChEBI" id="CHEBI:37565"/>
    </ligand>
</feature>
<gene>
    <name evidence="8 10" type="primary">mobA</name>
    <name evidence="10" type="ORF">ACFOSU_09550</name>
</gene>
<keyword evidence="2 8" id="KW-0808">Transferase</keyword>
<protein>
    <recommendedName>
        <fullName evidence="8">Molybdenum cofactor guanylyltransferase</fullName>
        <shortName evidence="8">MoCo guanylyltransferase</shortName>
        <ecNumber evidence="8">2.7.7.77</ecNumber>
    </recommendedName>
    <alternativeName>
        <fullName evidence="8">GTP:molybdopterin guanylyltransferase</fullName>
    </alternativeName>
    <alternativeName>
        <fullName evidence="8">Mo-MPT guanylyltransferase</fullName>
    </alternativeName>
    <alternativeName>
        <fullName evidence="8">Molybdopterin guanylyltransferase</fullName>
    </alternativeName>
    <alternativeName>
        <fullName evidence="8">Molybdopterin-guanine dinucleotide synthase</fullName>
        <shortName evidence="8">MGD synthase</shortName>
    </alternativeName>
</protein>
<dbReference type="InterPro" id="IPR025877">
    <property type="entry name" value="MobA-like_NTP_Trfase"/>
</dbReference>
<keyword evidence="6 8" id="KW-0342">GTP-binding</keyword>
<evidence type="ECO:0000256" key="8">
    <source>
        <dbReference type="HAMAP-Rule" id="MF_00316"/>
    </source>
</evidence>
<keyword evidence="10" id="KW-0548">Nucleotidyltransferase</keyword>
<dbReference type="InterPro" id="IPR013482">
    <property type="entry name" value="Molybde_CF_guanTrfase"/>
</dbReference>
<dbReference type="Pfam" id="PF12804">
    <property type="entry name" value="NTP_transf_3"/>
    <property type="match status" value="1"/>
</dbReference>
<dbReference type="SUPFAM" id="SSF53448">
    <property type="entry name" value="Nucleotide-diphospho-sugar transferases"/>
    <property type="match status" value="1"/>
</dbReference>
<evidence type="ECO:0000256" key="3">
    <source>
        <dbReference type="ARBA" id="ARBA00022723"/>
    </source>
</evidence>
<dbReference type="InterPro" id="IPR029044">
    <property type="entry name" value="Nucleotide-diphossugar_trans"/>
</dbReference>
<keyword evidence="1 8" id="KW-0963">Cytoplasm</keyword>
<comment type="caution">
    <text evidence="10">The sequence shown here is derived from an EMBL/GenBank/DDBJ whole genome shotgun (WGS) entry which is preliminary data.</text>
</comment>
<feature type="binding site" evidence="8">
    <location>
        <position position="72"/>
    </location>
    <ligand>
        <name>GTP</name>
        <dbReference type="ChEBI" id="CHEBI:37565"/>
    </ligand>
</feature>
<feature type="binding site" evidence="8">
    <location>
        <position position="26"/>
    </location>
    <ligand>
        <name>GTP</name>
        <dbReference type="ChEBI" id="CHEBI:37565"/>
    </ligand>
</feature>
<evidence type="ECO:0000259" key="9">
    <source>
        <dbReference type="Pfam" id="PF12804"/>
    </source>
</evidence>
<dbReference type="Proteomes" id="UP001595462">
    <property type="component" value="Unassembled WGS sequence"/>
</dbReference>
<evidence type="ECO:0000313" key="11">
    <source>
        <dbReference type="Proteomes" id="UP001595462"/>
    </source>
</evidence>
<proteinExistence type="inferred from homology"/>
<evidence type="ECO:0000256" key="1">
    <source>
        <dbReference type="ARBA" id="ARBA00022490"/>
    </source>
</evidence>
<reference evidence="11" key="1">
    <citation type="journal article" date="2019" name="Int. J. Syst. Evol. Microbiol.">
        <title>The Global Catalogue of Microorganisms (GCM) 10K type strain sequencing project: providing services to taxonomists for standard genome sequencing and annotation.</title>
        <authorList>
            <consortium name="The Broad Institute Genomics Platform"/>
            <consortium name="The Broad Institute Genome Sequencing Center for Infectious Disease"/>
            <person name="Wu L."/>
            <person name="Ma J."/>
        </authorList>
    </citation>
    <scope>NUCLEOTIDE SEQUENCE [LARGE SCALE GENOMIC DNA]</scope>
    <source>
        <strain evidence="11">KCTC 52640</strain>
    </source>
</reference>
<dbReference type="PANTHER" id="PTHR19136:SF81">
    <property type="entry name" value="MOLYBDENUM COFACTOR GUANYLYLTRANSFERASE"/>
    <property type="match status" value="1"/>
</dbReference>
<keyword evidence="3 8" id="KW-0479">Metal-binding</keyword>
<evidence type="ECO:0000256" key="2">
    <source>
        <dbReference type="ARBA" id="ARBA00022679"/>
    </source>
</evidence>
<evidence type="ECO:0000256" key="5">
    <source>
        <dbReference type="ARBA" id="ARBA00022842"/>
    </source>
</evidence>
<organism evidence="10 11">
    <name type="scientific">Salinisphaera aquimarina</name>
    <dbReference type="NCBI Taxonomy" id="2094031"/>
    <lineage>
        <taxon>Bacteria</taxon>
        <taxon>Pseudomonadati</taxon>
        <taxon>Pseudomonadota</taxon>
        <taxon>Gammaproteobacteria</taxon>
        <taxon>Salinisphaerales</taxon>
        <taxon>Salinisphaeraceae</taxon>
        <taxon>Salinisphaera</taxon>
    </lineage>
</organism>
<feature type="binding site" evidence="8">
    <location>
        <position position="102"/>
    </location>
    <ligand>
        <name>Mg(2+)</name>
        <dbReference type="ChEBI" id="CHEBI:18420"/>
    </ligand>
</feature>
<feature type="domain" description="MobA-like NTP transferase" evidence="9">
    <location>
        <begin position="12"/>
        <end position="164"/>
    </location>
</feature>
<dbReference type="NCBIfam" id="TIGR02665">
    <property type="entry name" value="molyb_mobA"/>
    <property type="match status" value="1"/>
</dbReference>
<dbReference type="Gene3D" id="3.90.550.10">
    <property type="entry name" value="Spore Coat Polysaccharide Biosynthesis Protein SpsA, Chain A"/>
    <property type="match status" value="1"/>
</dbReference>
<evidence type="ECO:0000313" key="10">
    <source>
        <dbReference type="EMBL" id="MFC3104138.1"/>
    </source>
</evidence>
<dbReference type="EMBL" id="JBHRSS010000003">
    <property type="protein sequence ID" value="MFC3104138.1"/>
    <property type="molecule type" value="Genomic_DNA"/>
</dbReference>
<feature type="binding site" evidence="8">
    <location>
        <position position="102"/>
    </location>
    <ligand>
        <name>GTP</name>
        <dbReference type="ChEBI" id="CHEBI:37565"/>
    </ligand>
</feature>
<comment type="subcellular location">
    <subcellularLocation>
        <location evidence="8">Cytoplasm</location>
    </subcellularLocation>
</comment>
<evidence type="ECO:0000256" key="4">
    <source>
        <dbReference type="ARBA" id="ARBA00022741"/>
    </source>
</evidence>
<comment type="function">
    <text evidence="8">Transfers a GMP moiety from GTP to Mo-molybdopterin (Mo-MPT) cofactor (Moco or molybdenum cofactor) to form Mo-molybdopterin guanine dinucleotide (Mo-MGD) cofactor.</text>
</comment>
<comment type="cofactor">
    <cofactor evidence="8">
        <name>Mg(2+)</name>
        <dbReference type="ChEBI" id="CHEBI:18420"/>
    </cofactor>
</comment>
<evidence type="ECO:0000256" key="6">
    <source>
        <dbReference type="ARBA" id="ARBA00023134"/>
    </source>
</evidence>
<evidence type="ECO:0000256" key="7">
    <source>
        <dbReference type="ARBA" id="ARBA00023150"/>
    </source>
</evidence>
<dbReference type="RefSeq" id="WP_380688832.1">
    <property type="nucleotide sequence ID" value="NZ_JBHRSS010000003.1"/>
</dbReference>
<dbReference type="HAMAP" id="MF_00316">
    <property type="entry name" value="MobA"/>
    <property type="match status" value="1"/>
</dbReference>
<dbReference type="CDD" id="cd02503">
    <property type="entry name" value="MobA"/>
    <property type="match status" value="1"/>
</dbReference>
<accession>A0ABV7EN24</accession>
<comment type="catalytic activity">
    <reaction evidence="8">
        <text>Mo-molybdopterin + GTP + H(+) = Mo-molybdopterin guanine dinucleotide + diphosphate</text>
        <dbReference type="Rhea" id="RHEA:34243"/>
        <dbReference type="ChEBI" id="CHEBI:15378"/>
        <dbReference type="ChEBI" id="CHEBI:33019"/>
        <dbReference type="ChEBI" id="CHEBI:37565"/>
        <dbReference type="ChEBI" id="CHEBI:71302"/>
        <dbReference type="ChEBI" id="CHEBI:71310"/>
        <dbReference type="EC" id="2.7.7.77"/>
    </reaction>
</comment>
<dbReference type="GO" id="GO:0061603">
    <property type="term" value="F:molybdenum cofactor guanylyltransferase activity"/>
    <property type="evidence" value="ECO:0007669"/>
    <property type="project" value="UniProtKB-EC"/>
</dbReference>
<comment type="caution">
    <text evidence="8">Lacks conserved residue(s) required for the propagation of feature annotation.</text>
</comment>
<sequence length="196" mass="21310">MDMTREQITAGILAGGEGRRLGGIDKGWYEIGGRPLIEHTLARVETQCARAVISANRSLARYRALNLPVHVDDSDEFRGPLAGIVSVLRAATTPYVLIVPVDTPAMPADLAPCLADAMRPATELAVARCEDRVQPLHALMRRDVLADLETALFAGVRAVSEWHDRLSTVTVDWPDCAGFANINSEDDARALAERLQ</sequence>
<name>A0ABV7EN24_9GAMM</name>
<comment type="subunit">
    <text evidence="8">Monomer.</text>
</comment>
<dbReference type="PANTHER" id="PTHR19136">
    <property type="entry name" value="MOLYBDENUM COFACTOR GUANYLYLTRANSFERASE"/>
    <property type="match status" value="1"/>
</dbReference>
<keyword evidence="4 8" id="KW-0547">Nucleotide-binding</keyword>
<keyword evidence="7 8" id="KW-0501">Molybdenum cofactor biosynthesis</keyword>
<comment type="similarity">
    <text evidence="8">Belongs to the MobA family.</text>
</comment>
<comment type="domain">
    <text evidence="8">The N-terminal domain determines nucleotide recognition and specific binding, while the C-terminal domain determines the specific binding to the target protein.</text>
</comment>
<dbReference type="EC" id="2.7.7.77" evidence="8"/>